<feature type="compositionally biased region" description="Acidic residues" evidence="5">
    <location>
        <begin position="1"/>
        <end position="15"/>
    </location>
</feature>
<organism evidence="8">
    <name type="scientific">Fagus sylvatica</name>
    <name type="common">Beechnut</name>
    <dbReference type="NCBI Taxonomy" id="28930"/>
    <lineage>
        <taxon>Eukaryota</taxon>
        <taxon>Viridiplantae</taxon>
        <taxon>Streptophyta</taxon>
        <taxon>Embryophyta</taxon>
        <taxon>Tracheophyta</taxon>
        <taxon>Spermatophyta</taxon>
        <taxon>Magnoliopsida</taxon>
        <taxon>eudicotyledons</taxon>
        <taxon>Gunneridae</taxon>
        <taxon>Pentapetalae</taxon>
        <taxon>rosids</taxon>
        <taxon>fabids</taxon>
        <taxon>Fagales</taxon>
        <taxon>Fagaceae</taxon>
        <taxon>Fagus</taxon>
    </lineage>
</organism>
<dbReference type="PROSITE" id="PS51379">
    <property type="entry name" value="4FE4S_FER_2"/>
    <property type="match status" value="1"/>
</dbReference>
<dbReference type="InterPro" id="IPR043502">
    <property type="entry name" value="DNA/RNA_pol_sf"/>
</dbReference>
<dbReference type="InterPro" id="IPR043128">
    <property type="entry name" value="Rev_trsase/Diguanyl_cyclase"/>
</dbReference>
<dbReference type="GO" id="GO:0004190">
    <property type="term" value="F:aspartic-type endopeptidase activity"/>
    <property type="evidence" value="ECO:0007669"/>
    <property type="project" value="UniProtKB-KW"/>
</dbReference>
<dbReference type="InterPro" id="IPR036397">
    <property type="entry name" value="RNaseH_sf"/>
</dbReference>
<keyword evidence="4" id="KW-0862">Zinc</keyword>
<name>A0A2N9GW66_FAGSY</name>
<dbReference type="InterPro" id="IPR041577">
    <property type="entry name" value="RT_RNaseH_2"/>
</dbReference>
<evidence type="ECO:0000256" key="3">
    <source>
        <dbReference type="ARBA" id="ARBA00023125"/>
    </source>
</evidence>
<keyword evidence="4" id="KW-0863">Zinc-finger</keyword>
<evidence type="ECO:0000259" key="6">
    <source>
        <dbReference type="PROSITE" id="PS50158"/>
    </source>
</evidence>
<dbReference type="PANTHER" id="PTHR35046">
    <property type="entry name" value="ZINC KNUCKLE (CCHC-TYPE) FAMILY PROTEIN"/>
    <property type="match status" value="1"/>
</dbReference>
<keyword evidence="1" id="KW-0645">Protease</keyword>
<keyword evidence="2" id="KW-0378">Hydrolase</keyword>
<dbReference type="InterPro" id="IPR001878">
    <property type="entry name" value="Znf_CCHC"/>
</dbReference>
<dbReference type="Pfam" id="PF17919">
    <property type="entry name" value="RT_RNaseH_2"/>
    <property type="match status" value="1"/>
</dbReference>
<dbReference type="AlphaFoldDB" id="A0A2N9GW66"/>
<evidence type="ECO:0000256" key="1">
    <source>
        <dbReference type="ARBA" id="ARBA00022670"/>
    </source>
</evidence>
<dbReference type="GO" id="GO:0008270">
    <property type="term" value="F:zinc ion binding"/>
    <property type="evidence" value="ECO:0007669"/>
    <property type="project" value="UniProtKB-KW"/>
</dbReference>
<keyword evidence="2" id="KW-0064">Aspartyl protease</keyword>
<dbReference type="Gene3D" id="4.10.60.10">
    <property type="entry name" value="Zinc finger, CCHC-type"/>
    <property type="match status" value="1"/>
</dbReference>
<protein>
    <recommendedName>
        <fullName evidence="9">CCHC-type domain-containing protein</fullName>
    </recommendedName>
</protein>
<evidence type="ECO:0000313" key="8">
    <source>
        <dbReference type="EMBL" id="SPD06617.1"/>
    </source>
</evidence>
<dbReference type="InterPro" id="IPR036875">
    <property type="entry name" value="Znf_CCHC_sf"/>
</dbReference>
<dbReference type="Pfam" id="PF00098">
    <property type="entry name" value="zf-CCHC"/>
    <property type="match status" value="1"/>
</dbReference>
<evidence type="ECO:0008006" key="9">
    <source>
        <dbReference type="Google" id="ProtNLM"/>
    </source>
</evidence>
<reference evidence="8" key="1">
    <citation type="submission" date="2018-02" db="EMBL/GenBank/DDBJ databases">
        <authorList>
            <person name="Cohen D.B."/>
            <person name="Kent A.D."/>
        </authorList>
    </citation>
    <scope>NUCLEOTIDE SEQUENCE</scope>
</reference>
<dbReference type="Gene3D" id="3.30.420.10">
    <property type="entry name" value="Ribonuclease H-like superfamily/Ribonuclease H"/>
    <property type="match status" value="1"/>
</dbReference>
<accession>A0A2N9GW66</accession>
<feature type="domain" description="CCHC-type" evidence="6">
    <location>
        <begin position="184"/>
        <end position="200"/>
    </location>
</feature>
<dbReference type="InterPro" id="IPR017896">
    <property type="entry name" value="4Fe4S_Fe-S-bd"/>
</dbReference>
<keyword evidence="3" id="KW-0238">DNA-binding</keyword>
<keyword evidence="4" id="KW-0479">Metal-binding</keyword>
<feature type="compositionally biased region" description="Basic and acidic residues" evidence="5">
    <location>
        <begin position="16"/>
        <end position="29"/>
    </location>
</feature>
<proteinExistence type="predicted"/>
<feature type="region of interest" description="Disordered" evidence="5">
    <location>
        <begin position="133"/>
        <end position="158"/>
    </location>
</feature>
<dbReference type="EMBL" id="OIVN01002810">
    <property type="protein sequence ID" value="SPD06617.1"/>
    <property type="molecule type" value="Genomic_DNA"/>
</dbReference>
<evidence type="ECO:0000256" key="2">
    <source>
        <dbReference type="ARBA" id="ARBA00022750"/>
    </source>
</evidence>
<dbReference type="FunFam" id="3.30.70.270:FF:000020">
    <property type="entry name" value="Transposon Tf2-6 polyprotein-like Protein"/>
    <property type="match status" value="1"/>
</dbReference>
<dbReference type="SUPFAM" id="SSF57756">
    <property type="entry name" value="Retrovirus zinc finger-like domains"/>
    <property type="match status" value="1"/>
</dbReference>
<feature type="region of interest" description="Disordered" evidence="5">
    <location>
        <begin position="1"/>
        <end position="53"/>
    </location>
</feature>
<evidence type="ECO:0000256" key="5">
    <source>
        <dbReference type="SAM" id="MobiDB-lite"/>
    </source>
</evidence>
<dbReference type="PANTHER" id="PTHR35046:SF18">
    <property type="entry name" value="RNA-DIRECTED DNA POLYMERASE"/>
    <property type="match status" value="1"/>
</dbReference>
<sequence length="736" mass="83097">MQQFDDEPSSDEDKDYAEGIFERCRNGGDHHKRRDPRFRDRGGQDFRGYGGRGEQNEYRMKMDLPTFNGHLHIEDFLIWQSNVERLEVTARDNGRQHCDPAINSTTRAETQLEWTTVRNQAPNRSSFDLSCTASNRGKPPVTSQQPVAISGSGPSTSVALATTNTTRKDTTQNPNSNARAEGDKCYRCGQLGHCSNQCPQRGAVNLVEGEEFVERDEDDVDSEDKDDRLTKPDDGDLLSHSLVNYLDEVECDVVEMGACHIILGRPWQSDADAVHNGRANTYTFMRGRKKITLLPLGAEDTPKVPKTEKKTFLLTGNRDFGIEAEETGEIHVLVVHGVVQAEPVTILKKIQPILKEFKEIIPDELPHGIRVDEEKVRAIREWPTPKIVGEVRSFHGLATFYRRFVRNFNSIVAPITECMKKGKFHSGEDAKQIFALVKEKLSTTPVLALPSFEKLFQMECDASIVDASIVGVGAVLSHEGRPIAFYSEKLSDARKKWSTYELEFYAVFRALKQWEHYLRPISKYKLVPPSMDFILGLPWTQQGMDSVFVVVDRTLGNLIRCISSGRPKQLDLALVQAEFAFNSMENRSTGKSPFFIVYCCPAKHALDLVPLPKLPGLSIAAENMADRIHAIQEEEKVFNEGDLVMVYLRKGRFPVGTYNKLKDKKYGPYKIIKKINDNAYVVDLPADMAIFSTFNVVDMFEYFPPDEPIYPEHNSKSSSFEVGGTDVEKIAYAFLE</sequence>
<evidence type="ECO:0000259" key="7">
    <source>
        <dbReference type="PROSITE" id="PS51379"/>
    </source>
</evidence>
<dbReference type="SMART" id="SM00343">
    <property type="entry name" value="ZnF_C2HC"/>
    <property type="match status" value="1"/>
</dbReference>
<gene>
    <name evidence="8" type="ORF">FSB_LOCUS34499</name>
</gene>
<dbReference type="GO" id="GO:0006508">
    <property type="term" value="P:proteolysis"/>
    <property type="evidence" value="ECO:0007669"/>
    <property type="project" value="UniProtKB-KW"/>
</dbReference>
<evidence type="ECO:0000256" key="4">
    <source>
        <dbReference type="PROSITE-ProRule" id="PRU00047"/>
    </source>
</evidence>
<dbReference type="InterPro" id="IPR056924">
    <property type="entry name" value="SH3_Tf2-1"/>
</dbReference>
<dbReference type="Pfam" id="PF24626">
    <property type="entry name" value="SH3_Tf2-1"/>
    <property type="match status" value="1"/>
</dbReference>
<dbReference type="Gene3D" id="3.30.70.270">
    <property type="match status" value="1"/>
</dbReference>
<dbReference type="PROSITE" id="PS50158">
    <property type="entry name" value="ZF_CCHC"/>
    <property type="match status" value="1"/>
</dbReference>
<dbReference type="GO" id="GO:0003677">
    <property type="term" value="F:DNA binding"/>
    <property type="evidence" value="ECO:0007669"/>
    <property type="project" value="UniProtKB-KW"/>
</dbReference>
<feature type="domain" description="4Fe-4S ferredoxin-type" evidence="7">
    <location>
        <begin position="176"/>
        <end position="209"/>
    </location>
</feature>
<feature type="compositionally biased region" description="Basic and acidic residues" evidence="5">
    <location>
        <begin position="225"/>
        <end position="234"/>
    </location>
</feature>
<feature type="region of interest" description="Disordered" evidence="5">
    <location>
        <begin position="212"/>
        <end position="234"/>
    </location>
</feature>
<feature type="compositionally biased region" description="Acidic residues" evidence="5">
    <location>
        <begin position="212"/>
        <end position="224"/>
    </location>
</feature>
<dbReference type="SUPFAM" id="SSF56672">
    <property type="entry name" value="DNA/RNA polymerases"/>
    <property type="match status" value="1"/>
</dbReference>